<keyword evidence="6" id="KW-0460">Magnesium</keyword>
<keyword evidence="7" id="KW-0630">Potassium</keyword>
<dbReference type="Gene3D" id="3.30.300.10">
    <property type="match status" value="2"/>
</dbReference>
<evidence type="ECO:0000256" key="5">
    <source>
        <dbReference type="ARBA" id="ARBA00022840"/>
    </source>
</evidence>
<protein>
    <submittedName>
        <fullName evidence="10">Methionine adenosyltransferase sam2</fullName>
    </submittedName>
</protein>
<dbReference type="InterPro" id="IPR022636">
    <property type="entry name" value="S-AdoMet_synthetase_sfam"/>
</dbReference>
<evidence type="ECO:0000256" key="3">
    <source>
        <dbReference type="ARBA" id="ARBA00022723"/>
    </source>
</evidence>
<keyword evidence="5" id="KW-0067">ATP-binding</keyword>
<feature type="domain" description="S-adenosylmethionine synthetase central" evidence="8">
    <location>
        <begin position="1"/>
        <end position="73"/>
    </location>
</feature>
<dbReference type="InterPro" id="IPR002133">
    <property type="entry name" value="S-AdoMet_synthetase"/>
</dbReference>
<name>A0A5B0SF90_PUCGR</name>
<proteinExistence type="predicted"/>
<dbReference type="Proteomes" id="UP000325313">
    <property type="component" value="Unassembled WGS sequence"/>
</dbReference>
<dbReference type="GO" id="GO:0046872">
    <property type="term" value="F:metal ion binding"/>
    <property type="evidence" value="ECO:0007669"/>
    <property type="project" value="UniProtKB-KW"/>
</dbReference>
<feature type="domain" description="S-adenosylmethionine synthetase C-terminal" evidence="9">
    <location>
        <begin position="96"/>
        <end position="169"/>
    </location>
</feature>
<dbReference type="AlphaFoldDB" id="A0A5B0SF90"/>
<organism evidence="10 11">
    <name type="scientific">Puccinia graminis f. sp. tritici</name>
    <dbReference type="NCBI Taxonomy" id="56615"/>
    <lineage>
        <taxon>Eukaryota</taxon>
        <taxon>Fungi</taxon>
        <taxon>Dikarya</taxon>
        <taxon>Basidiomycota</taxon>
        <taxon>Pucciniomycotina</taxon>
        <taxon>Pucciniomycetes</taxon>
        <taxon>Pucciniales</taxon>
        <taxon>Pucciniaceae</taxon>
        <taxon>Puccinia</taxon>
    </lineage>
</organism>
<dbReference type="SUPFAM" id="SSF55973">
    <property type="entry name" value="S-adenosylmethionine synthetase"/>
    <property type="match status" value="2"/>
</dbReference>
<dbReference type="Pfam" id="PF02773">
    <property type="entry name" value="S-AdoMet_synt_C"/>
    <property type="match status" value="1"/>
</dbReference>
<dbReference type="GO" id="GO:0004478">
    <property type="term" value="F:methionine adenosyltransferase activity"/>
    <property type="evidence" value="ECO:0007669"/>
    <property type="project" value="InterPro"/>
</dbReference>
<reference evidence="10 11" key="1">
    <citation type="submission" date="2019-05" db="EMBL/GenBank/DDBJ databases">
        <title>Emergence of the Ug99 lineage of the wheat stem rust pathogen through somatic hybridization.</title>
        <authorList>
            <person name="Li F."/>
            <person name="Upadhyaya N.M."/>
            <person name="Sperschneider J."/>
            <person name="Matny O."/>
            <person name="Nguyen-Phuc H."/>
            <person name="Mago R."/>
            <person name="Raley C."/>
            <person name="Miller M.E."/>
            <person name="Silverstein K.A.T."/>
            <person name="Henningsen E."/>
            <person name="Hirsch C.D."/>
            <person name="Visser B."/>
            <person name="Pretorius Z.A."/>
            <person name="Steffenson B.J."/>
            <person name="Schwessinger B."/>
            <person name="Dodds P.N."/>
            <person name="Figueroa M."/>
        </authorList>
    </citation>
    <scope>NUCLEOTIDE SEQUENCE [LARGE SCALE GENOMIC DNA]</scope>
    <source>
        <strain evidence="10 11">Ug99</strain>
    </source>
</reference>
<dbReference type="EMBL" id="VDEP01000035">
    <property type="protein sequence ID" value="KAA1136452.1"/>
    <property type="molecule type" value="Genomic_DNA"/>
</dbReference>
<comment type="caution">
    <text evidence="10">The sequence shown here is derived from an EMBL/GenBank/DDBJ whole genome shotgun (WGS) entry which is preliminary data.</text>
</comment>
<dbReference type="GO" id="GO:0006730">
    <property type="term" value="P:one-carbon metabolic process"/>
    <property type="evidence" value="ECO:0007669"/>
    <property type="project" value="UniProtKB-KW"/>
</dbReference>
<keyword evidence="4" id="KW-0547">Nucleotide-binding</keyword>
<evidence type="ECO:0000256" key="2">
    <source>
        <dbReference type="ARBA" id="ARBA00022679"/>
    </source>
</evidence>
<evidence type="ECO:0000256" key="7">
    <source>
        <dbReference type="ARBA" id="ARBA00022958"/>
    </source>
</evidence>
<evidence type="ECO:0000256" key="4">
    <source>
        <dbReference type="ARBA" id="ARBA00022741"/>
    </source>
</evidence>
<dbReference type="Pfam" id="PF02772">
    <property type="entry name" value="S-AdoMet_synt_M"/>
    <property type="match status" value="1"/>
</dbReference>
<keyword evidence="3" id="KW-0479">Metal-binding</keyword>
<gene>
    <name evidence="10" type="primary">SAM2_7</name>
    <name evidence="10" type="ORF">PGTUg99_032278</name>
</gene>
<evidence type="ECO:0000256" key="1">
    <source>
        <dbReference type="ARBA" id="ARBA00022563"/>
    </source>
</evidence>
<evidence type="ECO:0000259" key="8">
    <source>
        <dbReference type="Pfam" id="PF02772"/>
    </source>
</evidence>
<dbReference type="PANTHER" id="PTHR11964">
    <property type="entry name" value="S-ADENOSYLMETHIONINE SYNTHETASE"/>
    <property type="match status" value="1"/>
</dbReference>
<evidence type="ECO:0000313" key="10">
    <source>
        <dbReference type="EMBL" id="KAA1136452.1"/>
    </source>
</evidence>
<dbReference type="GO" id="GO:0005524">
    <property type="term" value="F:ATP binding"/>
    <property type="evidence" value="ECO:0007669"/>
    <property type="project" value="UniProtKB-KW"/>
</dbReference>
<evidence type="ECO:0000259" key="9">
    <source>
        <dbReference type="Pfam" id="PF02773"/>
    </source>
</evidence>
<keyword evidence="1" id="KW-0554">One-carbon metabolism</keyword>
<evidence type="ECO:0000313" key="11">
    <source>
        <dbReference type="Proteomes" id="UP000325313"/>
    </source>
</evidence>
<accession>A0A5B0SF90</accession>
<dbReference type="InterPro" id="IPR022629">
    <property type="entry name" value="S-AdoMet_synt_central"/>
</dbReference>
<keyword evidence="2 10" id="KW-0808">Transferase</keyword>
<dbReference type="GO" id="GO:0006556">
    <property type="term" value="P:S-adenosylmethionine biosynthetic process"/>
    <property type="evidence" value="ECO:0007669"/>
    <property type="project" value="InterPro"/>
</dbReference>
<sequence>MPLTLVLAHQINTKLAKERQKEGGLNWLRLDSKTQVMIKYKKEKDTGAVVLIRVDTIIVSTQHSKEISTKDLRFVIGGPQGDAGLTGQKIIINYWSKVNQSGAYLARWIAKSIIAVGLAQHILVQLSYAIGVIKPLSTHVDSYGKSKGLTKAKLVDIIRCNFDLRPGVVGK</sequence>
<dbReference type="InterPro" id="IPR022630">
    <property type="entry name" value="S-AdoMet_synt_C"/>
</dbReference>
<evidence type="ECO:0000256" key="6">
    <source>
        <dbReference type="ARBA" id="ARBA00022842"/>
    </source>
</evidence>